<reference evidence="1 2" key="1">
    <citation type="journal article" date="2018" name="Nat. Genet.">
        <title>The Rosa genome provides new insights in the design of modern roses.</title>
        <authorList>
            <person name="Bendahmane M."/>
        </authorList>
    </citation>
    <scope>NUCLEOTIDE SEQUENCE [LARGE SCALE GENOMIC DNA]</scope>
    <source>
        <strain evidence="2">cv. Old Blush</strain>
    </source>
</reference>
<dbReference type="Proteomes" id="UP000238479">
    <property type="component" value="Chromosome 2"/>
</dbReference>
<protein>
    <submittedName>
        <fullName evidence="1">Uncharacterized protein</fullName>
    </submittedName>
</protein>
<name>A0A2P6S454_ROSCH</name>
<proteinExistence type="predicted"/>
<evidence type="ECO:0000313" key="1">
    <source>
        <dbReference type="EMBL" id="PRQ53463.1"/>
    </source>
</evidence>
<dbReference type="AlphaFoldDB" id="A0A2P6S454"/>
<comment type="caution">
    <text evidence="1">The sequence shown here is derived from an EMBL/GenBank/DDBJ whole genome shotgun (WGS) entry which is preliminary data.</text>
</comment>
<accession>A0A2P6S454</accession>
<sequence>MSLAHDLIFLSFAKRPATHSIKETTYILFFSHQTLFCQILSQLNQKQPHHLFHHLFSLTPNPLTSYLIFSSFSSFLHLTKIHLTKIQYSHQFHKFQRGSPSIKNFITIKFG</sequence>
<dbReference type="EMBL" id="PDCK01000040">
    <property type="protein sequence ID" value="PRQ53463.1"/>
    <property type="molecule type" value="Genomic_DNA"/>
</dbReference>
<gene>
    <name evidence="1" type="ORF">RchiOBHm_Chr2g0166801</name>
</gene>
<organism evidence="1 2">
    <name type="scientific">Rosa chinensis</name>
    <name type="common">China rose</name>
    <dbReference type="NCBI Taxonomy" id="74649"/>
    <lineage>
        <taxon>Eukaryota</taxon>
        <taxon>Viridiplantae</taxon>
        <taxon>Streptophyta</taxon>
        <taxon>Embryophyta</taxon>
        <taxon>Tracheophyta</taxon>
        <taxon>Spermatophyta</taxon>
        <taxon>Magnoliopsida</taxon>
        <taxon>eudicotyledons</taxon>
        <taxon>Gunneridae</taxon>
        <taxon>Pentapetalae</taxon>
        <taxon>rosids</taxon>
        <taxon>fabids</taxon>
        <taxon>Rosales</taxon>
        <taxon>Rosaceae</taxon>
        <taxon>Rosoideae</taxon>
        <taxon>Rosoideae incertae sedis</taxon>
        <taxon>Rosa</taxon>
    </lineage>
</organism>
<evidence type="ECO:0000313" key="2">
    <source>
        <dbReference type="Proteomes" id="UP000238479"/>
    </source>
</evidence>
<keyword evidence="2" id="KW-1185">Reference proteome</keyword>
<dbReference type="Gramene" id="PRQ53463">
    <property type="protein sequence ID" value="PRQ53463"/>
    <property type="gene ID" value="RchiOBHm_Chr2g0166801"/>
</dbReference>